<reference evidence="1 2" key="1">
    <citation type="submission" date="2021-06" db="EMBL/GenBank/DDBJ databases">
        <title>Caerostris extrusa draft genome.</title>
        <authorList>
            <person name="Kono N."/>
            <person name="Arakawa K."/>
        </authorList>
    </citation>
    <scope>NUCLEOTIDE SEQUENCE [LARGE SCALE GENOMIC DNA]</scope>
</reference>
<dbReference type="AlphaFoldDB" id="A0AAV4ME71"/>
<comment type="caution">
    <text evidence="1">The sequence shown here is derived from an EMBL/GenBank/DDBJ whole genome shotgun (WGS) entry which is preliminary data.</text>
</comment>
<organism evidence="1 2">
    <name type="scientific">Caerostris extrusa</name>
    <name type="common">Bark spider</name>
    <name type="synonym">Caerostris bankana</name>
    <dbReference type="NCBI Taxonomy" id="172846"/>
    <lineage>
        <taxon>Eukaryota</taxon>
        <taxon>Metazoa</taxon>
        <taxon>Ecdysozoa</taxon>
        <taxon>Arthropoda</taxon>
        <taxon>Chelicerata</taxon>
        <taxon>Arachnida</taxon>
        <taxon>Araneae</taxon>
        <taxon>Araneomorphae</taxon>
        <taxon>Entelegynae</taxon>
        <taxon>Araneoidea</taxon>
        <taxon>Araneidae</taxon>
        <taxon>Caerostris</taxon>
    </lineage>
</organism>
<evidence type="ECO:0000313" key="2">
    <source>
        <dbReference type="Proteomes" id="UP001054945"/>
    </source>
</evidence>
<evidence type="ECO:0000313" key="1">
    <source>
        <dbReference type="EMBL" id="GIX69731.1"/>
    </source>
</evidence>
<proteinExistence type="predicted"/>
<sequence length="111" mass="12311">MGSRRSGEACSELTIGTSRARFSLIKRLSLNVPTFKSIIGDLDYPISLEGKGNTWDLSIIPGVSGRSFHSCWFEIFILEQISEKLKESFDICTEVPSLPKRSAISLPYSPV</sequence>
<dbReference type="Proteomes" id="UP001054945">
    <property type="component" value="Unassembled WGS sequence"/>
</dbReference>
<protein>
    <submittedName>
        <fullName evidence="1">Uncharacterized protein</fullName>
    </submittedName>
</protein>
<gene>
    <name evidence="1" type="ORF">CEXT_761041</name>
</gene>
<name>A0AAV4ME71_CAEEX</name>
<keyword evidence="2" id="KW-1185">Reference proteome</keyword>
<accession>A0AAV4ME71</accession>
<dbReference type="EMBL" id="BPLR01019612">
    <property type="protein sequence ID" value="GIX69731.1"/>
    <property type="molecule type" value="Genomic_DNA"/>
</dbReference>